<proteinExistence type="predicted"/>
<reference evidence="4 5" key="1">
    <citation type="submission" date="2016-11" db="EMBL/GenBank/DDBJ databases">
        <authorList>
            <person name="Jaros S."/>
            <person name="Januszkiewicz K."/>
            <person name="Wedrychowicz H."/>
        </authorList>
    </citation>
    <scope>NUCLEOTIDE SEQUENCE [LARGE SCALE GENOMIC DNA]</scope>
    <source>
        <strain evidence="4 5">GAS86</strain>
    </source>
</reference>
<feature type="domain" description="N-acetyltransferase" evidence="3">
    <location>
        <begin position="1"/>
        <end position="163"/>
    </location>
</feature>
<dbReference type="RefSeq" id="WP_074267941.1">
    <property type="nucleotide sequence ID" value="NZ_FSRM01000002.1"/>
</dbReference>
<dbReference type="InterPro" id="IPR000182">
    <property type="entry name" value="GNAT_dom"/>
</dbReference>
<name>A0A1N6K503_9BURK</name>
<dbReference type="PANTHER" id="PTHR43072:SF23">
    <property type="entry name" value="UPF0039 PROTEIN C11D3.02C"/>
    <property type="match status" value="1"/>
</dbReference>
<accession>A0A1N6K503</accession>
<evidence type="ECO:0000256" key="1">
    <source>
        <dbReference type="ARBA" id="ARBA00022679"/>
    </source>
</evidence>
<dbReference type="PANTHER" id="PTHR43072">
    <property type="entry name" value="N-ACETYLTRANSFERASE"/>
    <property type="match status" value="1"/>
</dbReference>
<dbReference type="InterPro" id="IPR016181">
    <property type="entry name" value="Acyl_CoA_acyltransferase"/>
</dbReference>
<protein>
    <submittedName>
        <fullName evidence="4">Phosphinothricin acetyltransferase</fullName>
    </submittedName>
</protein>
<dbReference type="Pfam" id="PF13420">
    <property type="entry name" value="Acetyltransf_4"/>
    <property type="match status" value="1"/>
</dbReference>
<dbReference type="SUPFAM" id="SSF55729">
    <property type="entry name" value="Acyl-CoA N-acyltransferases (Nat)"/>
    <property type="match status" value="1"/>
</dbReference>
<dbReference type="EMBL" id="FSRM01000002">
    <property type="protein sequence ID" value="SIO51635.1"/>
    <property type="molecule type" value="Genomic_DNA"/>
</dbReference>
<dbReference type="Proteomes" id="UP000184693">
    <property type="component" value="Unassembled WGS sequence"/>
</dbReference>
<organism evidence="4 5">
    <name type="scientific">Paraburkholderia phenazinium</name>
    <dbReference type="NCBI Taxonomy" id="60549"/>
    <lineage>
        <taxon>Bacteria</taxon>
        <taxon>Pseudomonadati</taxon>
        <taxon>Pseudomonadota</taxon>
        <taxon>Betaproteobacteria</taxon>
        <taxon>Burkholderiales</taxon>
        <taxon>Burkholderiaceae</taxon>
        <taxon>Paraburkholderia</taxon>
    </lineage>
</organism>
<evidence type="ECO:0000313" key="4">
    <source>
        <dbReference type="EMBL" id="SIO51635.1"/>
    </source>
</evidence>
<dbReference type="GO" id="GO:0016747">
    <property type="term" value="F:acyltransferase activity, transferring groups other than amino-acyl groups"/>
    <property type="evidence" value="ECO:0007669"/>
    <property type="project" value="InterPro"/>
</dbReference>
<dbReference type="PROSITE" id="PS51186">
    <property type="entry name" value="GNAT"/>
    <property type="match status" value="1"/>
</dbReference>
<dbReference type="Gene3D" id="3.40.630.30">
    <property type="match status" value="1"/>
</dbReference>
<evidence type="ECO:0000259" key="3">
    <source>
        <dbReference type="PROSITE" id="PS51186"/>
    </source>
</evidence>
<keyword evidence="1 4" id="KW-0808">Transferase</keyword>
<dbReference type="AlphaFoldDB" id="A0A1N6K503"/>
<evidence type="ECO:0000256" key="2">
    <source>
        <dbReference type="ARBA" id="ARBA00023315"/>
    </source>
</evidence>
<dbReference type="CDD" id="cd04301">
    <property type="entry name" value="NAT_SF"/>
    <property type="match status" value="1"/>
</dbReference>
<evidence type="ECO:0000313" key="5">
    <source>
        <dbReference type="Proteomes" id="UP000184693"/>
    </source>
</evidence>
<sequence>MIIRPAETADLDSLLSLRNYYISNSYATFDEELMQKEAVSAWIGSFSNSGPHRLFVATESGRLLGFAGSQQYRNHPAFQKTVETSIYVDPEAGGRGVGSALYEKLFKEISGEDLHCAVVGIALPNEASVRLHRKAGFTEVGTFAEYAIKNGRYVSSVWMQRAL</sequence>
<gene>
    <name evidence="4" type="ORF">SAMN05444168_6047</name>
</gene>
<keyword evidence="2" id="KW-0012">Acyltransferase</keyword>